<evidence type="ECO:0000259" key="23">
    <source>
        <dbReference type="PROSITE" id="PS50948"/>
    </source>
</evidence>
<evidence type="ECO:0000256" key="12">
    <source>
        <dbReference type="ARBA" id="ARBA00023157"/>
    </source>
</evidence>
<dbReference type="RefSeq" id="XP_003571192.2">
    <property type="nucleotide sequence ID" value="XM_003571144.4"/>
</dbReference>
<dbReference type="OrthoDB" id="619632at2759"/>
<dbReference type="CDD" id="cd00028">
    <property type="entry name" value="B_lectin"/>
    <property type="match status" value="1"/>
</dbReference>
<feature type="domain" description="Bulb-type lectin" evidence="22">
    <location>
        <begin position="33"/>
        <end position="155"/>
    </location>
</feature>
<keyword evidence="11 19" id="KW-0472">Membrane</keyword>
<keyword evidence="12" id="KW-1015">Disulfide bond</keyword>
<evidence type="ECO:0000259" key="22">
    <source>
        <dbReference type="PROSITE" id="PS50927"/>
    </source>
</evidence>
<dbReference type="PANTHER" id="PTHR47974">
    <property type="entry name" value="OS07G0415500 PROTEIN"/>
    <property type="match status" value="1"/>
</dbReference>
<evidence type="ECO:0000256" key="13">
    <source>
        <dbReference type="ARBA" id="ARBA00023170"/>
    </source>
</evidence>
<evidence type="ECO:0000256" key="19">
    <source>
        <dbReference type="SAM" id="Phobius"/>
    </source>
</evidence>
<keyword evidence="14" id="KW-0325">Glycoprotein</keyword>
<evidence type="ECO:0000259" key="21">
    <source>
        <dbReference type="PROSITE" id="PS50011"/>
    </source>
</evidence>
<comment type="catalytic activity">
    <reaction evidence="16 17">
        <text>L-seryl-[protein] + ATP = O-phospho-L-seryl-[protein] + ADP + H(+)</text>
        <dbReference type="Rhea" id="RHEA:17989"/>
        <dbReference type="Rhea" id="RHEA-COMP:9863"/>
        <dbReference type="Rhea" id="RHEA-COMP:11604"/>
        <dbReference type="ChEBI" id="CHEBI:15378"/>
        <dbReference type="ChEBI" id="CHEBI:29999"/>
        <dbReference type="ChEBI" id="CHEBI:30616"/>
        <dbReference type="ChEBI" id="CHEBI:83421"/>
        <dbReference type="ChEBI" id="CHEBI:456216"/>
        <dbReference type="EC" id="2.7.11.1"/>
    </reaction>
</comment>
<dbReference type="PROSITE" id="PS00108">
    <property type="entry name" value="PROTEIN_KINASE_ST"/>
    <property type="match status" value="1"/>
</dbReference>
<dbReference type="GeneID" id="100844181"/>
<dbReference type="GO" id="GO:0051707">
    <property type="term" value="P:response to other organism"/>
    <property type="evidence" value="ECO:0007669"/>
    <property type="project" value="UniProtKB-ARBA"/>
</dbReference>
<dbReference type="CDD" id="cd01098">
    <property type="entry name" value="PAN_AP_plant"/>
    <property type="match status" value="1"/>
</dbReference>
<keyword evidence="13" id="KW-0675">Receptor</keyword>
<keyword evidence="10 19" id="KW-1133">Transmembrane helix</keyword>
<reference evidence="24" key="2">
    <citation type="submission" date="2017-06" db="EMBL/GenBank/DDBJ databases">
        <title>WGS assembly of Brachypodium distachyon.</title>
        <authorList>
            <consortium name="The International Brachypodium Initiative"/>
            <person name="Lucas S."/>
            <person name="Harmon-Smith M."/>
            <person name="Lail K."/>
            <person name="Tice H."/>
            <person name="Grimwood J."/>
            <person name="Bruce D."/>
            <person name="Barry K."/>
            <person name="Shu S."/>
            <person name="Lindquist E."/>
            <person name="Wang M."/>
            <person name="Pitluck S."/>
            <person name="Vogel J.P."/>
            <person name="Garvin D.F."/>
            <person name="Mockler T.C."/>
            <person name="Schmutz J."/>
            <person name="Rokhsar D."/>
            <person name="Bevan M.W."/>
        </authorList>
    </citation>
    <scope>NUCLEOTIDE SEQUENCE</scope>
    <source>
        <strain evidence="24">Bd21</strain>
    </source>
</reference>
<dbReference type="InterPro" id="IPR003609">
    <property type="entry name" value="Pan_app"/>
</dbReference>
<evidence type="ECO:0000256" key="9">
    <source>
        <dbReference type="ARBA" id="ARBA00022840"/>
    </source>
</evidence>
<sequence>MHTMAASFWFLNLTFLLICSFIIAPTVADVGRVNYLHKGSSLSVKHASDVIQSLDGTFSFGFYNLSSTAFTLSIWFTNSADRTIAWSANRDRPVHGTGSKVKLNKDGSMVLTDYDGTVVWQINASSAEVNHAELMDSGNLVVKDRGGNILWQSFDHPTDTLLPNQPITATAKLVSTDLSHTHPSSYYALRFDDQYVLSLVYDGPDISFNYWPNPDHSSWMNYRISYNRSRRAVLDNIGQFVATDNTTFRASDWGLEIKRRLTLDSDGNLRLYSLNKLDRSWYVSWVAFSKPCDIHGLCGWNGICEYSPTPRCSCPRGYIVSDPGDWRKGCKPVFNITCGHGGQRMIFLSNPQTDFWGCDLNYTMSTSLHNCKEMCLESCACVAFVYKTDPNGCFLKSALFNGKAVSGYPGKAYFKVPESFLSRSHKYDSDLYHGHVCDASKKKTLNYETTHNRDGKGTMWYYYYWFLAVFFLVELCFIASGWWFMSTQQSARSEIWAAEEGYRVLTDHFRSFTHKELRRATKNFKEKLGHGRHGSVYKGTLHDSRVVAVKKLNDVKQGEDEFEAEVSVIGKIYHMNLVRVMGVCSEGKHRLLVFEYVENDSLAMSLFGDKGPIQWHQRYKVAAGVAKGLAYLHHGCMDWIIHCDLKPENIFLDLDFEPKISDFGFAKLLQRGQADSSSMSKVRGTRGYMAPEWVSSVPLTEKVDVYSYGVVLLELVMGCRVSELAVDGSEDAESALRQLECTIREKMESDDLTWVDGFVDPRLNGDFVHSEVLLVLEVSAMCLEKEKGQRPSMNHVVQKFLSCE</sequence>
<dbReference type="EMBL" id="CM000882">
    <property type="protein sequence ID" value="PNT66310.1"/>
    <property type="molecule type" value="Genomic_DNA"/>
</dbReference>
<evidence type="ECO:0000313" key="25">
    <source>
        <dbReference type="EnsemblPlants" id="PNT66310"/>
    </source>
</evidence>
<dbReference type="FunFam" id="2.90.10.10:FF:000006">
    <property type="entry name" value="Serine/threonine-protein kinase"/>
    <property type="match status" value="1"/>
</dbReference>
<dbReference type="InterPro" id="IPR017441">
    <property type="entry name" value="Protein_kinase_ATP_BS"/>
</dbReference>
<dbReference type="InterPro" id="IPR011009">
    <property type="entry name" value="Kinase-like_dom_sf"/>
</dbReference>
<comment type="catalytic activity">
    <reaction evidence="15 17">
        <text>L-threonyl-[protein] + ATP = O-phospho-L-threonyl-[protein] + ADP + H(+)</text>
        <dbReference type="Rhea" id="RHEA:46608"/>
        <dbReference type="Rhea" id="RHEA-COMP:11060"/>
        <dbReference type="Rhea" id="RHEA-COMP:11605"/>
        <dbReference type="ChEBI" id="CHEBI:15378"/>
        <dbReference type="ChEBI" id="CHEBI:30013"/>
        <dbReference type="ChEBI" id="CHEBI:30616"/>
        <dbReference type="ChEBI" id="CHEBI:61977"/>
        <dbReference type="ChEBI" id="CHEBI:456216"/>
        <dbReference type="EC" id="2.7.11.1"/>
    </reaction>
</comment>
<feature type="chain" id="PRO_5044576588" description="Receptor-like serine/threonine-protein kinase" evidence="20">
    <location>
        <begin position="29"/>
        <end position="804"/>
    </location>
</feature>
<evidence type="ECO:0000256" key="20">
    <source>
        <dbReference type="SAM" id="SignalP"/>
    </source>
</evidence>
<comment type="similarity">
    <text evidence="17">Belongs to the protein kinase superfamily. Ser/Thr protein kinase family.</text>
</comment>
<evidence type="ECO:0000256" key="7">
    <source>
        <dbReference type="ARBA" id="ARBA00022741"/>
    </source>
</evidence>
<organism evidence="24">
    <name type="scientific">Brachypodium distachyon</name>
    <name type="common">Purple false brome</name>
    <name type="synonym">Trachynia distachya</name>
    <dbReference type="NCBI Taxonomy" id="15368"/>
    <lineage>
        <taxon>Eukaryota</taxon>
        <taxon>Viridiplantae</taxon>
        <taxon>Streptophyta</taxon>
        <taxon>Embryophyta</taxon>
        <taxon>Tracheophyta</taxon>
        <taxon>Spermatophyta</taxon>
        <taxon>Magnoliopsida</taxon>
        <taxon>Liliopsida</taxon>
        <taxon>Poales</taxon>
        <taxon>Poaceae</taxon>
        <taxon>BOP clade</taxon>
        <taxon>Pooideae</taxon>
        <taxon>Stipodae</taxon>
        <taxon>Brachypodieae</taxon>
        <taxon>Brachypodium</taxon>
    </lineage>
</organism>
<feature type="signal peptide" evidence="20">
    <location>
        <begin position="1"/>
        <end position="28"/>
    </location>
</feature>
<dbReference type="PROSITE" id="PS50011">
    <property type="entry name" value="PROTEIN_KINASE_DOM"/>
    <property type="match status" value="1"/>
</dbReference>
<protein>
    <recommendedName>
        <fullName evidence="17">Receptor-like serine/threonine-protein kinase</fullName>
        <ecNumber evidence="17">2.7.11.1</ecNumber>
    </recommendedName>
</protein>
<dbReference type="InterPro" id="IPR024171">
    <property type="entry name" value="SRK-like_kinase"/>
</dbReference>
<dbReference type="FunFam" id="3.30.200.20:FF:000059">
    <property type="entry name" value="S-receptor-like serine/threonine-protein kinase"/>
    <property type="match status" value="1"/>
</dbReference>
<keyword evidence="3" id="KW-0245">EGF-like domain</keyword>
<dbReference type="Pfam" id="PF08276">
    <property type="entry name" value="PAN_2"/>
    <property type="match status" value="1"/>
</dbReference>
<accession>A0A2K2CWA4</accession>
<evidence type="ECO:0000256" key="16">
    <source>
        <dbReference type="ARBA" id="ARBA00048679"/>
    </source>
</evidence>
<dbReference type="Gene3D" id="2.90.10.10">
    <property type="entry name" value="Bulb-type lectin domain"/>
    <property type="match status" value="1"/>
</dbReference>
<evidence type="ECO:0000256" key="3">
    <source>
        <dbReference type="ARBA" id="ARBA00022536"/>
    </source>
</evidence>
<feature type="domain" description="Protein kinase" evidence="21">
    <location>
        <begin position="522"/>
        <end position="801"/>
    </location>
</feature>
<evidence type="ECO:0000256" key="4">
    <source>
        <dbReference type="ARBA" id="ARBA00022679"/>
    </source>
</evidence>
<dbReference type="EnsemblPlants" id="PNT66310">
    <property type="protein sequence ID" value="PNT66310"/>
    <property type="gene ID" value="BRADI_3g09977v3"/>
</dbReference>
<dbReference type="Gramene" id="PNT66310">
    <property type="protein sequence ID" value="PNT66310"/>
    <property type="gene ID" value="BRADI_3g09977v3"/>
</dbReference>
<evidence type="ECO:0000256" key="5">
    <source>
        <dbReference type="ARBA" id="ARBA00022692"/>
    </source>
</evidence>
<evidence type="ECO:0000256" key="11">
    <source>
        <dbReference type="ARBA" id="ARBA00023136"/>
    </source>
</evidence>
<dbReference type="PROSITE" id="PS50927">
    <property type="entry name" value="BULB_LECTIN"/>
    <property type="match status" value="1"/>
</dbReference>
<dbReference type="InterPro" id="IPR000719">
    <property type="entry name" value="Prot_kinase_dom"/>
</dbReference>
<reference evidence="24 25" key="1">
    <citation type="journal article" date="2010" name="Nature">
        <title>Genome sequencing and analysis of the model grass Brachypodium distachyon.</title>
        <authorList>
            <consortium name="International Brachypodium Initiative"/>
        </authorList>
    </citation>
    <scope>NUCLEOTIDE SEQUENCE [LARGE SCALE GENOMIC DNA]</scope>
    <source>
        <strain evidence="24">Bd21</strain>
        <strain evidence="25">cv. Bd21</strain>
    </source>
</reference>
<keyword evidence="6 20" id="KW-0732">Signal</keyword>
<dbReference type="InterPro" id="IPR036426">
    <property type="entry name" value="Bulb-type_lectin_dom_sf"/>
</dbReference>
<dbReference type="InterPro" id="IPR008271">
    <property type="entry name" value="Ser/Thr_kinase_AS"/>
</dbReference>
<dbReference type="InterPro" id="IPR000858">
    <property type="entry name" value="S_locus_glycoprot_dom"/>
</dbReference>
<dbReference type="RefSeq" id="XP_024316212.1">
    <property type="nucleotide sequence ID" value="XM_024460444.1"/>
</dbReference>
<dbReference type="Gene3D" id="3.50.4.10">
    <property type="entry name" value="Hepatocyte Growth Factor"/>
    <property type="match status" value="1"/>
</dbReference>
<evidence type="ECO:0000256" key="14">
    <source>
        <dbReference type="ARBA" id="ARBA00023180"/>
    </source>
</evidence>
<reference evidence="25" key="3">
    <citation type="submission" date="2018-08" db="UniProtKB">
        <authorList>
            <consortium name="EnsemblPlants"/>
        </authorList>
    </citation>
    <scope>IDENTIFICATION</scope>
    <source>
        <strain evidence="25">cv. Bd21</strain>
    </source>
</reference>
<dbReference type="FunFam" id="1.10.510.10:FF:000537">
    <property type="entry name" value="Putative receptor-like protein kinase"/>
    <property type="match status" value="1"/>
</dbReference>
<evidence type="ECO:0000256" key="17">
    <source>
        <dbReference type="PIRNR" id="PIRNR000641"/>
    </source>
</evidence>
<feature type="domain" description="Apple" evidence="23">
    <location>
        <begin position="338"/>
        <end position="412"/>
    </location>
</feature>
<keyword evidence="26" id="KW-1185">Reference proteome</keyword>
<evidence type="ECO:0000256" key="15">
    <source>
        <dbReference type="ARBA" id="ARBA00047899"/>
    </source>
</evidence>
<feature type="transmembrane region" description="Helical" evidence="19">
    <location>
        <begin position="462"/>
        <end position="485"/>
    </location>
</feature>
<evidence type="ECO:0000256" key="10">
    <source>
        <dbReference type="ARBA" id="ARBA00022989"/>
    </source>
</evidence>
<gene>
    <name evidence="25" type="primary">LOC100844181</name>
    <name evidence="24" type="ORF">BRADI_3g09977v3</name>
</gene>
<dbReference type="SUPFAM" id="SSF56112">
    <property type="entry name" value="Protein kinase-like (PK-like)"/>
    <property type="match status" value="1"/>
</dbReference>
<dbReference type="SMART" id="SM00108">
    <property type="entry name" value="B_lectin"/>
    <property type="match status" value="1"/>
</dbReference>
<keyword evidence="2 17" id="KW-0723">Serine/threonine-protein kinase</keyword>
<dbReference type="PROSITE" id="PS50948">
    <property type="entry name" value="PAN"/>
    <property type="match status" value="1"/>
</dbReference>
<dbReference type="InterPro" id="IPR001480">
    <property type="entry name" value="Bulb-type_lectin_dom"/>
</dbReference>
<dbReference type="PIRSF" id="PIRSF000641">
    <property type="entry name" value="SRK"/>
    <property type="match status" value="1"/>
</dbReference>
<evidence type="ECO:0000256" key="1">
    <source>
        <dbReference type="ARBA" id="ARBA00004479"/>
    </source>
</evidence>
<dbReference type="GO" id="GO:0016020">
    <property type="term" value="C:membrane"/>
    <property type="evidence" value="ECO:0007669"/>
    <property type="project" value="UniProtKB-SubCell"/>
</dbReference>
<evidence type="ECO:0000256" key="18">
    <source>
        <dbReference type="PROSITE-ProRule" id="PRU10141"/>
    </source>
</evidence>
<dbReference type="EC" id="2.7.11.1" evidence="17"/>
<evidence type="ECO:0000256" key="8">
    <source>
        <dbReference type="ARBA" id="ARBA00022777"/>
    </source>
</evidence>
<keyword evidence="7 17" id="KW-0547">Nucleotide-binding</keyword>
<evidence type="ECO:0000256" key="6">
    <source>
        <dbReference type="ARBA" id="ARBA00022729"/>
    </source>
</evidence>
<feature type="binding site" evidence="18">
    <location>
        <position position="551"/>
    </location>
    <ligand>
        <name>ATP</name>
        <dbReference type="ChEBI" id="CHEBI:30616"/>
    </ligand>
</feature>
<dbReference type="PROSITE" id="PS00107">
    <property type="entry name" value="PROTEIN_KINASE_ATP"/>
    <property type="match status" value="1"/>
</dbReference>
<dbReference type="AlphaFoldDB" id="A0A2K2CWA4"/>
<dbReference type="GO" id="GO:0005524">
    <property type="term" value="F:ATP binding"/>
    <property type="evidence" value="ECO:0007669"/>
    <property type="project" value="UniProtKB-UniRule"/>
</dbReference>
<dbReference type="RefSeq" id="XP_024316213.1">
    <property type="nucleotide sequence ID" value="XM_024460445.1"/>
</dbReference>
<dbReference type="SUPFAM" id="SSF51110">
    <property type="entry name" value="alpha-D-mannose-specific plant lectins"/>
    <property type="match status" value="1"/>
</dbReference>
<dbReference type="Gene3D" id="3.30.200.20">
    <property type="entry name" value="Phosphorylase Kinase, domain 1"/>
    <property type="match status" value="1"/>
</dbReference>
<dbReference type="KEGG" id="bdi:100844181"/>
<keyword evidence="8 17" id="KW-0418">Kinase</keyword>
<keyword evidence="4 17" id="KW-0808">Transferase</keyword>
<dbReference type="Pfam" id="PF00954">
    <property type="entry name" value="S_locus_glycop"/>
    <property type="match status" value="1"/>
</dbReference>
<dbReference type="Pfam" id="PF00069">
    <property type="entry name" value="Pkinase"/>
    <property type="match status" value="1"/>
</dbReference>
<dbReference type="SMART" id="SM00220">
    <property type="entry name" value="S_TKc"/>
    <property type="match status" value="1"/>
</dbReference>
<dbReference type="Pfam" id="PF01453">
    <property type="entry name" value="B_lectin"/>
    <property type="match status" value="1"/>
</dbReference>
<keyword evidence="9 17" id="KW-0067">ATP-binding</keyword>
<evidence type="ECO:0000256" key="2">
    <source>
        <dbReference type="ARBA" id="ARBA00022527"/>
    </source>
</evidence>
<dbReference type="GO" id="GO:0004674">
    <property type="term" value="F:protein serine/threonine kinase activity"/>
    <property type="evidence" value="ECO:0007669"/>
    <property type="project" value="UniProtKB-KW"/>
</dbReference>
<dbReference type="GO" id="GO:0048544">
    <property type="term" value="P:recognition of pollen"/>
    <property type="evidence" value="ECO:0007669"/>
    <property type="project" value="InterPro"/>
</dbReference>
<evidence type="ECO:0000313" key="24">
    <source>
        <dbReference type="EMBL" id="PNT66310.1"/>
    </source>
</evidence>
<evidence type="ECO:0000313" key="26">
    <source>
        <dbReference type="Proteomes" id="UP000008810"/>
    </source>
</evidence>
<keyword evidence="5 19" id="KW-0812">Transmembrane</keyword>
<dbReference type="Gene3D" id="1.10.510.10">
    <property type="entry name" value="Transferase(Phosphotransferase) domain 1"/>
    <property type="match status" value="1"/>
</dbReference>
<name>A0A2K2CWA4_BRADI</name>
<dbReference type="Proteomes" id="UP000008810">
    <property type="component" value="Chromosome 3"/>
</dbReference>
<dbReference type="PANTHER" id="PTHR47974:SF22">
    <property type="entry name" value="RECEPTOR-LIKE SERINE_THREONINE-PROTEIN KINASE"/>
    <property type="match status" value="1"/>
</dbReference>
<proteinExistence type="inferred from homology"/>
<comment type="subcellular location">
    <subcellularLocation>
        <location evidence="1">Membrane</location>
        <topology evidence="1">Single-pass type I membrane protein</topology>
    </subcellularLocation>
</comment>